<keyword evidence="3 4" id="KW-0687">Ribonucleoprotein</keyword>
<protein>
    <submittedName>
        <fullName evidence="7">Rpl5</fullName>
    </submittedName>
</protein>
<accession>A0A346KN90</accession>
<dbReference type="GO" id="GO:0003735">
    <property type="term" value="F:structural constituent of ribosome"/>
    <property type="evidence" value="ECO:0007669"/>
    <property type="project" value="InterPro"/>
</dbReference>
<sequence length="183" mass="21263">MISLLKKKVQTSFLKYLNSNYSKTFSTEFHLPKIKKIVIHRSLAKDATQKEKFIASINELKLITGQVPKITLSKKKSSKFKQKQGIPVGLEVTLRKERMYYFLEKLILFVLPRELNFQGSLATSFDKQGNFNLGITSQSSFLELDNYLISFKNGYNINIIFENSYKDKKYNKILLEFLGIPFI</sequence>
<dbReference type="GO" id="GO:0006412">
    <property type="term" value="P:translation"/>
    <property type="evidence" value="ECO:0007669"/>
    <property type="project" value="InterPro"/>
</dbReference>
<evidence type="ECO:0000259" key="5">
    <source>
        <dbReference type="Pfam" id="PF00281"/>
    </source>
</evidence>
<dbReference type="GO" id="GO:0005840">
    <property type="term" value="C:ribosome"/>
    <property type="evidence" value="ECO:0007669"/>
    <property type="project" value="UniProtKB-KW"/>
</dbReference>
<feature type="domain" description="Large ribosomal subunit protein uL5 C-terminal" evidence="6">
    <location>
        <begin position="87"/>
        <end position="182"/>
    </location>
</feature>
<dbReference type="EMBL" id="MH304845">
    <property type="protein sequence ID" value="AXP85381.1"/>
    <property type="molecule type" value="Genomic_DNA"/>
</dbReference>
<evidence type="ECO:0000259" key="6">
    <source>
        <dbReference type="Pfam" id="PF00673"/>
    </source>
</evidence>
<name>A0A346KN90_9APIC</name>
<dbReference type="AlphaFoldDB" id="A0A346KN90"/>
<keyword evidence="2 4" id="KW-0689">Ribosomal protein</keyword>
<evidence type="ECO:0000256" key="3">
    <source>
        <dbReference type="ARBA" id="ARBA00023274"/>
    </source>
</evidence>
<dbReference type="InterPro" id="IPR022803">
    <property type="entry name" value="Ribosomal_uL5_dom_sf"/>
</dbReference>
<feature type="domain" description="Large ribosomal subunit protein uL5 N-terminal" evidence="5">
    <location>
        <begin position="32"/>
        <end position="81"/>
    </location>
</feature>
<reference evidence="7" key="1">
    <citation type="submission" date="2018-05" db="EMBL/GenBank/DDBJ databases">
        <title>A widespread coral-associated apicomplexan with an unusual plastid.</title>
        <authorList>
            <person name="Kwong W.K."/>
            <person name="Keeling P.J."/>
        </authorList>
    </citation>
    <scope>NUCLEOTIDE SEQUENCE</scope>
</reference>
<proteinExistence type="inferred from homology"/>
<evidence type="ECO:0000256" key="1">
    <source>
        <dbReference type="ARBA" id="ARBA00008553"/>
    </source>
</evidence>
<evidence type="ECO:0000313" key="7">
    <source>
        <dbReference type="EMBL" id="AXP85381.1"/>
    </source>
</evidence>
<dbReference type="InterPro" id="IPR031309">
    <property type="entry name" value="Ribosomal_uL5_C"/>
</dbReference>
<evidence type="ECO:0000256" key="4">
    <source>
        <dbReference type="RuleBase" id="RU003930"/>
    </source>
</evidence>
<dbReference type="InterPro" id="IPR031310">
    <property type="entry name" value="Ribosomal_uL5_N"/>
</dbReference>
<dbReference type="PIRSF" id="PIRSF002161">
    <property type="entry name" value="Ribosomal_L5"/>
    <property type="match status" value="1"/>
</dbReference>
<gene>
    <name evidence="7" type="primary">rpl5</name>
</gene>
<organism evidence="7">
    <name type="scientific">Apicomplexa sp. WK-2018_Corallicola</name>
    <dbReference type="NCBI Taxonomy" id="2304055"/>
    <lineage>
        <taxon>Eukaryota</taxon>
        <taxon>Sar</taxon>
        <taxon>Alveolata</taxon>
        <taxon>Apicomplexa</taxon>
    </lineage>
</organism>
<dbReference type="Pfam" id="PF00281">
    <property type="entry name" value="Ribosomal_L5"/>
    <property type="match status" value="1"/>
</dbReference>
<comment type="similarity">
    <text evidence="1 4">Belongs to the universal ribosomal protein uL5 family.</text>
</comment>
<dbReference type="PANTHER" id="PTHR11994">
    <property type="entry name" value="60S RIBOSOMAL PROTEIN L11-RELATED"/>
    <property type="match status" value="1"/>
</dbReference>
<evidence type="ECO:0000256" key="2">
    <source>
        <dbReference type="ARBA" id="ARBA00022980"/>
    </source>
</evidence>
<dbReference type="GO" id="GO:1990904">
    <property type="term" value="C:ribonucleoprotein complex"/>
    <property type="evidence" value="ECO:0007669"/>
    <property type="project" value="UniProtKB-KW"/>
</dbReference>
<dbReference type="SUPFAM" id="SSF55282">
    <property type="entry name" value="RL5-like"/>
    <property type="match status" value="1"/>
</dbReference>
<dbReference type="InterPro" id="IPR002132">
    <property type="entry name" value="Ribosomal_uL5"/>
</dbReference>
<dbReference type="Gene3D" id="3.30.1440.10">
    <property type="match status" value="1"/>
</dbReference>
<dbReference type="Pfam" id="PF00673">
    <property type="entry name" value="Ribosomal_L5_C"/>
    <property type="match status" value="1"/>
</dbReference>